<organism evidence="2 3">
    <name type="scientific">Peronospora matthiolae</name>
    <dbReference type="NCBI Taxonomy" id="2874970"/>
    <lineage>
        <taxon>Eukaryota</taxon>
        <taxon>Sar</taxon>
        <taxon>Stramenopiles</taxon>
        <taxon>Oomycota</taxon>
        <taxon>Peronosporomycetes</taxon>
        <taxon>Peronosporales</taxon>
        <taxon>Peronosporaceae</taxon>
        <taxon>Peronospora</taxon>
    </lineage>
</organism>
<comment type="caution">
    <text evidence="2">The sequence shown here is derived from an EMBL/GenBank/DDBJ whole genome shotgun (WGS) entry which is preliminary data.</text>
</comment>
<dbReference type="EMBL" id="CAKLBY020000109">
    <property type="protein sequence ID" value="CAK7927268.1"/>
    <property type="molecule type" value="Genomic_DNA"/>
</dbReference>
<sequence length="70" mass="7874">MPSLRSQSVLKPSLALWSTRGVGMGEYFGGWLAALLFWRRVEESQTANQRRAHRNDPNSDTWGLGSRIGL</sequence>
<evidence type="ECO:0000313" key="2">
    <source>
        <dbReference type="EMBL" id="CAK7927268.1"/>
    </source>
</evidence>
<dbReference type="Proteomes" id="UP001162060">
    <property type="component" value="Unassembled WGS sequence"/>
</dbReference>
<feature type="region of interest" description="Disordered" evidence="1">
    <location>
        <begin position="46"/>
        <end position="70"/>
    </location>
</feature>
<reference evidence="2" key="1">
    <citation type="submission" date="2024-01" db="EMBL/GenBank/DDBJ databases">
        <authorList>
            <person name="Webb A."/>
        </authorList>
    </citation>
    <scope>NUCLEOTIDE SEQUENCE</scope>
    <source>
        <strain evidence="2">Pm1</strain>
    </source>
</reference>
<accession>A0AAV1U1S5</accession>
<evidence type="ECO:0000256" key="1">
    <source>
        <dbReference type="SAM" id="MobiDB-lite"/>
    </source>
</evidence>
<gene>
    <name evidence="2" type="ORF">PM001_LOCUS12418</name>
</gene>
<proteinExistence type="predicted"/>
<name>A0AAV1U1S5_9STRA</name>
<evidence type="ECO:0000313" key="3">
    <source>
        <dbReference type="Proteomes" id="UP001162060"/>
    </source>
</evidence>
<dbReference type="AlphaFoldDB" id="A0AAV1U1S5"/>
<protein>
    <submittedName>
        <fullName evidence="2">Uncharacterized protein</fullName>
    </submittedName>
</protein>